<accession>A0A2S9H4W1</accession>
<name>A0A2S9H4W1_9BURK</name>
<dbReference type="PANTHER" id="PTHR20935">
    <property type="entry name" value="PHOSPHOGLYCERATE MUTASE-RELATED"/>
    <property type="match status" value="1"/>
</dbReference>
<keyword evidence="3" id="KW-1185">Reference proteome</keyword>
<dbReference type="AlphaFoldDB" id="A0A2S9H4W1"/>
<gene>
    <name evidence="2" type="ORF">S2091_0217</name>
</gene>
<dbReference type="GO" id="GO:0016787">
    <property type="term" value="F:hydrolase activity"/>
    <property type="evidence" value="ECO:0007669"/>
    <property type="project" value="UniProtKB-KW"/>
</dbReference>
<dbReference type="InterPro" id="IPR051021">
    <property type="entry name" value="Mito_Ser/Thr_phosphatase"/>
</dbReference>
<dbReference type="Pfam" id="PF00300">
    <property type="entry name" value="His_Phos_1"/>
    <property type="match status" value="2"/>
</dbReference>
<dbReference type="Proteomes" id="UP000237839">
    <property type="component" value="Unassembled WGS sequence"/>
</dbReference>
<dbReference type="SUPFAM" id="SSF53254">
    <property type="entry name" value="Phosphoglycerate mutase-like"/>
    <property type="match status" value="1"/>
</dbReference>
<reference evidence="2 3" key="1">
    <citation type="submission" date="2018-02" db="EMBL/GenBank/DDBJ databases">
        <title>Solimicrobium silvestre gen. nov., sp. nov., isolated from alpine forest soil.</title>
        <authorList>
            <person name="Margesin R."/>
            <person name="Albuquerque L."/>
            <person name="Zhang D.-C."/>
            <person name="Froufe H.J.C."/>
            <person name="Severino R."/>
            <person name="Roxo I."/>
            <person name="Egas C."/>
            <person name="Da Costa M.S."/>
        </authorList>
    </citation>
    <scope>NUCLEOTIDE SEQUENCE [LARGE SCALE GENOMIC DNA]</scope>
    <source>
        <strain evidence="2 3">S20-91</strain>
    </source>
</reference>
<dbReference type="EMBL" id="PUGF01000001">
    <property type="protein sequence ID" value="PRC95022.1"/>
    <property type="molecule type" value="Genomic_DNA"/>
</dbReference>
<evidence type="ECO:0000256" key="1">
    <source>
        <dbReference type="ARBA" id="ARBA00022801"/>
    </source>
</evidence>
<dbReference type="CDD" id="cd07040">
    <property type="entry name" value="HP"/>
    <property type="match status" value="1"/>
</dbReference>
<dbReference type="PANTHER" id="PTHR20935:SF0">
    <property type="entry name" value="SERINE_THREONINE-PROTEIN PHOSPHATASE PGAM5, MITOCHONDRIAL"/>
    <property type="match status" value="1"/>
</dbReference>
<dbReference type="InterPro" id="IPR029033">
    <property type="entry name" value="His_PPase_superfam"/>
</dbReference>
<dbReference type="RefSeq" id="WP_105529930.1">
    <property type="nucleotide sequence ID" value="NZ_PUGF01000001.1"/>
</dbReference>
<evidence type="ECO:0000313" key="2">
    <source>
        <dbReference type="EMBL" id="PRC95022.1"/>
    </source>
</evidence>
<dbReference type="Gene3D" id="3.40.50.1240">
    <property type="entry name" value="Phosphoglycerate mutase-like"/>
    <property type="match status" value="1"/>
</dbReference>
<evidence type="ECO:0000313" key="3">
    <source>
        <dbReference type="Proteomes" id="UP000237839"/>
    </source>
</evidence>
<proteinExistence type="predicted"/>
<dbReference type="OrthoDB" id="280692at2"/>
<protein>
    <submittedName>
        <fullName evidence="2">Histidine phosphatase superfamily (Branch 1)</fullName>
    </submittedName>
</protein>
<comment type="caution">
    <text evidence="2">The sequence shown here is derived from an EMBL/GenBank/DDBJ whole genome shotgun (WGS) entry which is preliminary data.</text>
</comment>
<dbReference type="SMART" id="SM00855">
    <property type="entry name" value="PGAM"/>
    <property type="match status" value="1"/>
</dbReference>
<organism evidence="2 3">
    <name type="scientific">Solimicrobium silvestre</name>
    <dbReference type="NCBI Taxonomy" id="2099400"/>
    <lineage>
        <taxon>Bacteria</taxon>
        <taxon>Pseudomonadati</taxon>
        <taxon>Pseudomonadota</taxon>
        <taxon>Betaproteobacteria</taxon>
        <taxon>Burkholderiales</taxon>
        <taxon>Oxalobacteraceae</taxon>
        <taxon>Solimicrobium</taxon>
    </lineage>
</organism>
<sequence length="236" mass="26583">MDAIYLVRHGQASFGSANYDQLSELGVRQSLLLGQWMRQSQQSVETLVLGGMQRHHQSAEAFVEGFGSPEHLHPQHWLVEPGFNEFDHEQILHRSRPEFADSLQLMQFLASQDQPRSVFERMFSDALARWMNGENDVDYVESWSAFQTRVSCSLKALTTEKLITQNTIVFTSGGPISVACQQLLAVPDTHLMQLMVGMVNSGVSKLLHSDGQINLASMNTIAHLELHNDQSLITYR</sequence>
<dbReference type="InterPro" id="IPR013078">
    <property type="entry name" value="His_Pase_superF_clade-1"/>
</dbReference>
<keyword evidence="1" id="KW-0378">Hydrolase</keyword>